<dbReference type="AlphaFoldDB" id="A0A9Q2RU87"/>
<feature type="signal peptide" evidence="1">
    <location>
        <begin position="1"/>
        <end position="18"/>
    </location>
</feature>
<dbReference type="Proteomes" id="UP000809337">
    <property type="component" value="Unassembled WGS sequence"/>
</dbReference>
<evidence type="ECO:0000256" key="1">
    <source>
        <dbReference type="SAM" id="SignalP"/>
    </source>
</evidence>
<sequence>MRLSAITLIALLPLAAQAHGNIDTTYVDCTGGKGCRCTMPDVIAAEVAVVLGEDAINPDASDMILLRDGSGLRWSRLTPDQADATYGGDGVCPIELFPPVVPQDGMWVGTVRTSAITGCPAQFDEMIPAMTADMVISKKIAWNGRFDPARFSSDPDSPFVAWEELSPNIFSGALVLPSQSAALTVDGRLSASLTSEEAAVATMRLRIGMGGNGAAGALLASAGLTDCRVTAQYDFRRTGP</sequence>
<name>A0A9Q2RU87_9RHOB</name>
<reference evidence="2" key="1">
    <citation type="submission" date="2021-01" db="EMBL/GenBank/DDBJ databases">
        <title>Diatom-associated Roseobacters Show Island Model of Population Structure.</title>
        <authorList>
            <person name="Qu L."/>
            <person name="Feng X."/>
            <person name="Chen Y."/>
            <person name="Li L."/>
            <person name="Wang X."/>
            <person name="Hu Z."/>
            <person name="Wang H."/>
            <person name="Luo H."/>
        </authorList>
    </citation>
    <scope>NUCLEOTIDE SEQUENCE</scope>
    <source>
        <strain evidence="2">SM26-45</strain>
    </source>
</reference>
<evidence type="ECO:0000313" key="2">
    <source>
        <dbReference type="EMBL" id="MBM2353505.1"/>
    </source>
</evidence>
<evidence type="ECO:0000313" key="3">
    <source>
        <dbReference type="Proteomes" id="UP000809337"/>
    </source>
</evidence>
<feature type="chain" id="PRO_5040204791" evidence="1">
    <location>
        <begin position="19"/>
        <end position="240"/>
    </location>
</feature>
<proteinExistence type="predicted"/>
<keyword evidence="1" id="KW-0732">Signal</keyword>
<comment type="caution">
    <text evidence="2">The sequence shown here is derived from an EMBL/GenBank/DDBJ whole genome shotgun (WGS) entry which is preliminary data.</text>
</comment>
<accession>A0A9Q2RU87</accession>
<protein>
    <submittedName>
        <fullName evidence="2">Uncharacterized protein</fullName>
    </submittedName>
</protein>
<dbReference type="RefSeq" id="WP_231032746.1">
    <property type="nucleotide sequence ID" value="NZ_JAJNGX010000002.1"/>
</dbReference>
<dbReference type="EMBL" id="JAFBWN010000002">
    <property type="protein sequence ID" value="MBM2353505.1"/>
    <property type="molecule type" value="Genomic_DNA"/>
</dbReference>
<gene>
    <name evidence="2" type="ORF">JQX14_03070</name>
</gene>
<organism evidence="2 3">
    <name type="scientific">Pseudosulfitobacter pseudonitzschiae</name>
    <dbReference type="NCBI Taxonomy" id="1402135"/>
    <lineage>
        <taxon>Bacteria</taxon>
        <taxon>Pseudomonadati</taxon>
        <taxon>Pseudomonadota</taxon>
        <taxon>Alphaproteobacteria</taxon>
        <taxon>Rhodobacterales</taxon>
        <taxon>Roseobacteraceae</taxon>
        <taxon>Pseudosulfitobacter</taxon>
    </lineage>
</organism>